<dbReference type="AlphaFoldDB" id="A0A7I8VEL3"/>
<dbReference type="SMART" id="SM00184">
    <property type="entry name" value="RING"/>
    <property type="match status" value="1"/>
</dbReference>
<reference evidence="6 7" key="1">
    <citation type="submission" date="2020-08" db="EMBL/GenBank/DDBJ databases">
        <authorList>
            <person name="Hejnol A."/>
        </authorList>
    </citation>
    <scope>NUCLEOTIDE SEQUENCE [LARGE SCALE GENOMIC DNA]</scope>
</reference>
<evidence type="ECO:0000256" key="3">
    <source>
        <dbReference type="ARBA" id="ARBA00022833"/>
    </source>
</evidence>
<dbReference type="GO" id="GO:0008270">
    <property type="term" value="F:zinc ion binding"/>
    <property type="evidence" value="ECO:0007669"/>
    <property type="project" value="UniProtKB-KW"/>
</dbReference>
<keyword evidence="1" id="KW-0479">Metal-binding</keyword>
<dbReference type="Proteomes" id="UP000549394">
    <property type="component" value="Unassembled WGS sequence"/>
</dbReference>
<dbReference type="SUPFAM" id="SSF57850">
    <property type="entry name" value="RING/U-box"/>
    <property type="match status" value="1"/>
</dbReference>
<dbReference type="Gene3D" id="3.30.40.10">
    <property type="entry name" value="Zinc/RING finger domain, C3HC4 (zinc finger)"/>
    <property type="match status" value="1"/>
</dbReference>
<dbReference type="EMBL" id="CAJFCJ010000005">
    <property type="protein sequence ID" value="CAD5114617.1"/>
    <property type="molecule type" value="Genomic_DNA"/>
</dbReference>
<keyword evidence="3" id="KW-0862">Zinc</keyword>
<keyword evidence="7" id="KW-1185">Reference proteome</keyword>
<keyword evidence="2 4" id="KW-0863">Zinc-finger</keyword>
<dbReference type="OrthoDB" id="111250at2759"/>
<dbReference type="Pfam" id="PF13920">
    <property type="entry name" value="zf-C3HC4_3"/>
    <property type="match status" value="1"/>
</dbReference>
<evidence type="ECO:0000313" key="6">
    <source>
        <dbReference type="EMBL" id="CAD5114617.1"/>
    </source>
</evidence>
<name>A0A7I8VEL3_9ANNE</name>
<accession>A0A7I8VEL3</accession>
<feature type="domain" description="RING-type" evidence="5">
    <location>
        <begin position="18"/>
        <end position="59"/>
    </location>
</feature>
<sequence>MAASASTEYVLKQEELICAICVDSWLERDPRVLPCNHTFCFICLKSLLRGGFAECPICRAKVNLMGRNINDIPKNSLPNAIEKIEPIVQVCTTHKRKILKPLLCCKTCRKLNLCALCIDIDHSMENCFIVTVNSLENRLRKLRSNYKVSINQHEMKISKTEAEVIRDIEETRNYHIADVRNQSEKMIQKVKRYYQEKRAELKDNSNEINNILITEADVENQLRNLSVVEKPTVNSCPSKLSVYFNYKSHGIYKNFKRIRQQFFPMTETESHFIANDGFYCISKSNRATLMHQESFGSSISKATLDRNVEKIVITDRYLYVIECSYRKIMIACRPFYQFIDLRPFSSIEANDIKAIDIEEDSFVLTFNSDASKCSYFINKNYQWHCYSCRELGCILKTGNPIIKTSDCRYVMMDKYKGIEIMSMKCPANAVIYNLHPLGLLIANTVVFNENSNDGCAFEKSLKKASPIGSKWHMKPAFKGESGYASKYDMKIDRARKERINKMNLLLFDYQMNQNIVVNRFENVQLLGTTDDSLICLYSSGDNYRVYKY</sequence>
<dbReference type="InterPro" id="IPR013083">
    <property type="entry name" value="Znf_RING/FYVE/PHD"/>
</dbReference>
<dbReference type="PANTHER" id="PTHR47156">
    <property type="entry name" value="PROTEIN CBG20824"/>
    <property type="match status" value="1"/>
</dbReference>
<dbReference type="InterPro" id="IPR052667">
    <property type="entry name" value="E3_ubiquitin-ligase_RING"/>
</dbReference>
<protein>
    <recommendedName>
        <fullName evidence="5">RING-type domain-containing protein</fullName>
    </recommendedName>
</protein>
<dbReference type="PROSITE" id="PS50089">
    <property type="entry name" value="ZF_RING_2"/>
    <property type="match status" value="1"/>
</dbReference>
<proteinExistence type="predicted"/>
<dbReference type="InterPro" id="IPR001841">
    <property type="entry name" value="Znf_RING"/>
</dbReference>
<dbReference type="InterPro" id="IPR017907">
    <property type="entry name" value="Znf_RING_CS"/>
</dbReference>
<dbReference type="PROSITE" id="PS00518">
    <property type="entry name" value="ZF_RING_1"/>
    <property type="match status" value="1"/>
</dbReference>
<evidence type="ECO:0000313" key="7">
    <source>
        <dbReference type="Proteomes" id="UP000549394"/>
    </source>
</evidence>
<evidence type="ECO:0000256" key="4">
    <source>
        <dbReference type="PROSITE-ProRule" id="PRU00175"/>
    </source>
</evidence>
<evidence type="ECO:0000259" key="5">
    <source>
        <dbReference type="PROSITE" id="PS50089"/>
    </source>
</evidence>
<evidence type="ECO:0000256" key="2">
    <source>
        <dbReference type="ARBA" id="ARBA00022771"/>
    </source>
</evidence>
<comment type="caution">
    <text evidence="6">The sequence shown here is derived from an EMBL/GenBank/DDBJ whole genome shotgun (WGS) entry which is preliminary data.</text>
</comment>
<evidence type="ECO:0000256" key="1">
    <source>
        <dbReference type="ARBA" id="ARBA00022723"/>
    </source>
</evidence>
<gene>
    <name evidence="6" type="ORF">DGYR_LOCUS3444</name>
</gene>
<organism evidence="6 7">
    <name type="scientific">Dimorphilus gyrociliatus</name>
    <dbReference type="NCBI Taxonomy" id="2664684"/>
    <lineage>
        <taxon>Eukaryota</taxon>
        <taxon>Metazoa</taxon>
        <taxon>Spiralia</taxon>
        <taxon>Lophotrochozoa</taxon>
        <taxon>Annelida</taxon>
        <taxon>Polychaeta</taxon>
        <taxon>Polychaeta incertae sedis</taxon>
        <taxon>Dinophilidae</taxon>
        <taxon>Dimorphilus</taxon>
    </lineage>
</organism>
<dbReference type="PANTHER" id="PTHR47156:SF10">
    <property type="entry name" value="E3 UBIQUITIN-PROTEIN LIGASE TRIM-21-RELATED"/>
    <property type="match status" value="1"/>
</dbReference>